<keyword evidence="2" id="KW-0413">Isomerase</keyword>
<dbReference type="GO" id="GO:0016853">
    <property type="term" value="F:isomerase activity"/>
    <property type="evidence" value="ECO:0007669"/>
    <property type="project" value="UniProtKB-KW"/>
</dbReference>
<sequence length="141" mass="15982">MDNKTLIEKFYGSFARADAEGMASCYAPDVVFTDPAFGELRGDEVATMWRMLIKNSKGNLAVSVDSIEANETTGSAHWVADYVFSQTGRKVRNSVTARFEFSNGLITRHTDHFDFWKWTRQALGLPGYLLGWTPFMRNKIQ</sequence>
<dbReference type="Pfam" id="PF12680">
    <property type="entry name" value="SnoaL_2"/>
    <property type="match status" value="1"/>
</dbReference>
<dbReference type="InterPro" id="IPR032710">
    <property type="entry name" value="NTF2-like_dom_sf"/>
</dbReference>
<evidence type="ECO:0000313" key="3">
    <source>
        <dbReference type="Proteomes" id="UP000598271"/>
    </source>
</evidence>
<proteinExistence type="predicted"/>
<protein>
    <submittedName>
        <fullName evidence="2">Ketosteroid isomerase</fullName>
    </submittedName>
</protein>
<evidence type="ECO:0000313" key="2">
    <source>
        <dbReference type="EMBL" id="GHB68122.1"/>
    </source>
</evidence>
<dbReference type="InterPro" id="IPR037401">
    <property type="entry name" value="SnoaL-like"/>
</dbReference>
<name>A0A8J3D3R3_9BACT</name>
<comment type="caution">
    <text evidence="2">The sequence shown here is derived from an EMBL/GenBank/DDBJ whole genome shotgun (WGS) entry which is preliminary data.</text>
</comment>
<reference evidence="2 3" key="1">
    <citation type="journal article" date="2014" name="Int. J. Syst. Evol. Microbiol.">
        <title>Complete genome sequence of Corynebacterium casei LMG S-19264T (=DSM 44701T), isolated from a smear-ripened cheese.</title>
        <authorList>
            <consortium name="US DOE Joint Genome Institute (JGI-PGF)"/>
            <person name="Walter F."/>
            <person name="Albersmeier A."/>
            <person name="Kalinowski J."/>
            <person name="Ruckert C."/>
        </authorList>
    </citation>
    <scope>NUCLEOTIDE SEQUENCE [LARGE SCALE GENOMIC DNA]</scope>
    <source>
        <strain evidence="2 3">KCTC 12866</strain>
    </source>
</reference>
<dbReference type="Gene3D" id="3.10.450.50">
    <property type="match status" value="1"/>
</dbReference>
<accession>A0A8J3D3R3</accession>
<organism evidence="2 3">
    <name type="scientific">Persicitalea jodogahamensis</name>
    <dbReference type="NCBI Taxonomy" id="402147"/>
    <lineage>
        <taxon>Bacteria</taxon>
        <taxon>Pseudomonadati</taxon>
        <taxon>Bacteroidota</taxon>
        <taxon>Cytophagia</taxon>
        <taxon>Cytophagales</taxon>
        <taxon>Spirosomataceae</taxon>
        <taxon>Persicitalea</taxon>
    </lineage>
</organism>
<keyword evidence="3" id="KW-1185">Reference proteome</keyword>
<dbReference type="EMBL" id="BMXF01000002">
    <property type="protein sequence ID" value="GHB68122.1"/>
    <property type="molecule type" value="Genomic_DNA"/>
</dbReference>
<dbReference type="Proteomes" id="UP000598271">
    <property type="component" value="Unassembled WGS sequence"/>
</dbReference>
<dbReference type="SUPFAM" id="SSF54427">
    <property type="entry name" value="NTF2-like"/>
    <property type="match status" value="1"/>
</dbReference>
<dbReference type="RefSeq" id="WP_189564477.1">
    <property type="nucleotide sequence ID" value="NZ_BMXF01000002.1"/>
</dbReference>
<feature type="domain" description="SnoaL-like" evidence="1">
    <location>
        <begin position="7"/>
        <end position="109"/>
    </location>
</feature>
<gene>
    <name evidence="2" type="ORF">GCM10007390_21800</name>
</gene>
<dbReference type="AlphaFoldDB" id="A0A8J3D3R3"/>
<evidence type="ECO:0000259" key="1">
    <source>
        <dbReference type="Pfam" id="PF12680"/>
    </source>
</evidence>